<keyword evidence="2" id="KW-1185">Reference proteome</keyword>
<evidence type="ECO:0000313" key="2">
    <source>
        <dbReference type="Proteomes" id="UP000235145"/>
    </source>
</evidence>
<proteinExistence type="predicted"/>
<organism evidence="1 2">
    <name type="scientific">Lactuca sativa</name>
    <name type="common">Garden lettuce</name>
    <dbReference type="NCBI Taxonomy" id="4236"/>
    <lineage>
        <taxon>Eukaryota</taxon>
        <taxon>Viridiplantae</taxon>
        <taxon>Streptophyta</taxon>
        <taxon>Embryophyta</taxon>
        <taxon>Tracheophyta</taxon>
        <taxon>Spermatophyta</taxon>
        <taxon>Magnoliopsida</taxon>
        <taxon>eudicotyledons</taxon>
        <taxon>Gunneridae</taxon>
        <taxon>Pentapetalae</taxon>
        <taxon>asterids</taxon>
        <taxon>campanulids</taxon>
        <taxon>Asterales</taxon>
        <taxon>Asteraceae</taxon>
        <taxon>Cichorioideae</taxon>
        <taxon>Cichorieae</taxon>
        <taxon>Lactucinae</taxon>
        <taxon>Lactuca</taxon>
    </lineage>
</organism>
<dbReference type="AlphaFoldDB" id="A0A9R1UDI0"/>
<sequence length="124" mass="14559">MVGSNNDLNVLQASPLFNNMLQGKVSNMSYVVSRVRYNCQVLIACIILHNMIIEEECRIICSYTTNDILNLHVVIQVGSPAYFIRVLEIQNYEKHHNLHHDLTEHIWKIQFQGRMTMKTTRMRR</sequence>
<gene>
    <name evidence="1" type="ORF">LSAT_V11C900469670</name>
</gene>
<evidence type="ECO:0000313" key="1">
    <source>
        <dbReference type="EMBL" id="KAJ0185113.1"/>
    </source>
</evidence>
<protein>
    <submittedName>
        <fullName evidence="1">Uncharacterized protein</fullName>
    </submittedName>
</protein>
<dbReference type="InterPro" id="IPR006912">
    <property type="entry name" value="Harbinger_derived_prot"/>
</dbReference>
<accession>A0A9R1UDI0</accession>
<name>A0A9R1UDI0_LACSA</name>
<dbReference type="Proteomes" id="UP000235145">
    <property type="component" value="Unassembled WGS sequence"/>
</dbReference>
<reference evidence="1 2" key="1">
    <citation type="journal article" date="2017" name="Nat. Commun.">
        <title>Genome assembly with in vitro proximity ligation data and whole-genome triplication in lettuce.</title>
        <authorList>
            <person name="Reyes-Chin-Wo S."/>
            <person name="Wang Z."/>
            <person name="Yang X."/>
            <person name="Kozik A."/>
            <person name="Arikit S."/>
            <person name="Song C."/>
            <person name="Xia L."/>
            <person name="Froenicke L."/>
            <person name="Lavelle D.O."/>
            <person name="Truco M.J."/>
            <person name="Xia R."/>
            <person name="Zhu S."/>
            <person name="Xu C."/>
            <person name="Xu H."/>
            <person name="Xu X."/>
            <person name="Cox K."/>
            <person name="Korf I."/>
            <person name="Meyers B.C."/>
            <person name="Michelmore R.W."/>
        </authorList>
    </citation>
    <scope>NUCLEOTIDE SEQUENCE [LARGE SCALE GENOMIC DNA]</scope>
    <source>
        <strain evidence="2">cv. Salinas</strain>
        <tissue evidence="1">Seedlings</tissue>
    </source>
</reference>
<comment type="caution">
    <text evidence="1">The sequence shown here is derived from an EMBL/GenBank/DDBJ whole genome shotgun (WGS) entry which is preliminary data.</text>
</comment>
<dbReference type="EMBL" id="NBSK02000009">
    <property type="protein sequence ID" value="KAJ0185113.1"/>
    <property type="molecule type" value="Genomic_DNA"/>
</dbReference>
<dbReference type="Pfam" id="PF04827">
    <property type="entry name" value="Plant_tran"/>
    <property type="match status" value="1"/>
</dbReference>